<dbReference type="Proteomes" id="UP000252707">
    <property type="component" value="Unassembled WGS sequence"/>
</dbReference>
<dbReference type="AlphaFoldDB" id="A0A369CJF8"/>
<keyword evidence="2 6" id="KW-0808">Transferase</keyword>
<organism evidence="6 7">
    <name type="scientific">Thioalbus denitrificans</name>
    <dbReference type="NCBI Taxonomy" id="547122"/>
    <lineage>
        <taxon>Bacteria</taxon>
        <taxon>Pseudomonadati</taxon>
        <taxon>Pseudomonadota</taxon>
        <taxon>Gammaproteobacteria</taxon>
        <taxon>Chromatiales</taxon>
        <taxon>Ectothiorhodospiraceae</taxon>
        <taxon>Thioalbus</taxon>
    </lineage>
</organism>
<evidence type="ECO:0000256" key="2">
    <source>
        <dbReference type="ARBA" id="ARBA00022679"/>
    </source>
</evidence>
<comment type="caution">
    <text evidence="6">The sequence shown here is derived from an EMBL/GenBank/DDBJ whole genome shotgun (WGS) entry which is preliminary data.</text>
</comment>
<dbReference type="SUPFAM" id="SSF69593">
    <property type="entry name" value="Glycerol-3-phosphate (1)-acyltransferase"/>
    <property type="match status" value="1"/>
</dbReference>
<gene>
    <name evidence="6" type="ORF">DFQ59_101134</name>
</gene>
<keyword evidence="3 6" id="KW-0012">Acyltransferase</keyword>
<dbReference type="CDD" id="cd07989">
    <property type="entry name" value="LPLAT_AGPAT-like"/>
    <property type="match status" value="1"/>
</dbReference>
<reference evidence="6 7" key="1">
    <citation type="submission" date="2018-07" db="EMBL/GenBank/DDBJ databases">
        <title>Genomic Encyclopedia of Type Strains, Phase IV (KMG-IV): sequencing the most valuable type-strain genomes for metagenomic binning, comparative biology and taxonomic classification.</title>
        <authorList>
            <person name="Goeker M."/>
        </authorList>
    </citation>
    <scope>NUCLEOTIDE SEQUENCE [LARGE SCALE GENOMIC DNA]</scope>
    <source>
        <strain evidence="6 7">DSM 26407</strain>
    </source>
</reference>
<evidence type="ECO:0000256" key="4">
    <source>
        <dbReference type="SAM" id="Phobius"/>
    </source>
</evidence>
<dbReference type="GO" id="GO:0003841">
    <property type="term" value="F:1-acylglycerol-3-phosphate O-acyltransferase activity"/>
    <property type="evidence" value="ECO:0007669"/>
    <property type="project" value="TreeGrafter"/>
</dbReference>
<dbReference type="GO" id="GO:0006654">
    <property type="term" value="P:phosphatidic acid biosynthetic process"/>
    <property type="evidence" value="ECO:0007669"/>
    <property type="project" value="TreeGrafter"/>
</dbReference>
<dbReference type="SMART" id="SM00563">
    <property type="entry name" value="PlsC"/>
    <property type="match status" value="1"/>
</dbReference>
<dbReference type="OrthoDB" id="9812274at2"/>
<keyword evidence="4" id="KW-0472">Membrane</keyword>
<evidence type="ECO:0000259" key="5">
    <source>
        <dbReference type="SMART" id="SM00563"/>
    </source>
</evidence>
<name>A0A369CJF8_9GAMM</name>
<feature type="transmembrane region" description="Helical" evidence="4">
    <location>
        <begin position="7"/>
        <end position="30"/>
    </location>
</feature>
<evidence type="ECO:0000313" key="7">
    <source>
        <dbReference type="Proteomes" id="UP000252707"/>
    </source>
</evidence>
<dbReference type="EMBL" id="QPJY01000001">
    <property type="protein sequence ID" value="RCX32836.1"/>
    <property type="molecule type" value="Genomic_DNA"/>
</dbReference>
<accession>A0A369CJF8</accession>
<evidence type="ECO:0000256" key="1">
    <source>
        <dbReference type="ARBA" id="ARBA00005189"/>
    </source>
</evidence>
<dbReference type="PANTHER" id="PTHR10434:SF40">
    <property type="entry name" value="1-ACYL-SN-GLYCEROL-3-PHOSPHATE ACYLTRANSFERASE"/>
    <property type="match status" value="1"/>
</dbReference>
<keyword evidence="4" id="KW-0812">Transmembrane</keyword>
<evidence type="ECO:0000256" key="3">
    <source>
        <dbReference type="ARBA" id="ARBA00023315"/>
    </source>
</evidence>
<feature type="domain" description="Phospholipid/glycerol acyltransferase" evidence="5">
    <location>
        <begin position="71"/>
        <end position="185"/>
    </location>
</feature>
<protein>
    <submittedName>
        <fullName evidence="6">1-acyl-sn-glycerol-3-phosphate acyltransferase</fullName>
    </submittedName>
</protein>
<dbReference type="InterPro" id="IPR002123">
    <property type="entry name" value="Plipid/glycerol_acylTrfase"/>
</dbReference>
<dbReference type="Pfam" id="PF01553">
    <property type="entry name" value="Acyltransferase"/>
    <property type="match status" value="1"/>
</dbReference>
<proteinExistence type="predicted"/>
<dbReference type="RefSeq" id="WP_114277740.1">
    <property type="nucleotide sequence ID" value="NZ_QPJY01000001.1"/>
</dbReference>
<keyword evidence="7" id="KW-1185">Reference proteome</keyword>
<keyword evidence="4" id="KW-1133">Transmembrane helix</keyword>
<dbReference type="PANTHER" id="PTHR10434">
    <property type="entry name" value="1-ACYL-SN-GLYCEROL-3-PHOSPHATE ACYLTRANSFERASE"/>
    <property type="match status" value="1"/>
</dbReference>
<comment type="pathway">
    <text evidence="1">Lipid metabolism.</text>
</comment>
<evidence type="ECO:0000313" key="6">
    <source>
        <dbReference type="EMBL" id="RCX32836.1"/>
    </source>
</evidence>
<sequence length="251" mass="27866">MLILRSTLYALGMWLATLVYLPLIPVALVLPERPRVWLIARWAHAMTAWLELTCGLRCEVEGEENIPPSNCIVMCNHQSAWETLYLQLVFHDPAWVLKRELLWVPVFGWGLALTRPIAIDRKAGRKAMQQVLTQGRARLDAGRWVVIFPEGTRVAPGVRKPFNIGGAMLAAKSGYPVIPVAHNAGEYWPRRGFLKKPGTIRLVIGPVIETAGRGTADINRDAESWIRSTMARISTLPADAAETKAGTADSR</sequence>